<dbReference type="AlphaFoldDB" id="A0A814RQJ4"/>
<dbReference type="EMBL" id="CAJNOT010001060">
    <property type="protein sequence ID" value="CAF1137438.1"/>
    <property type="molecule type" value="Genomic_DNA"/>
</dbReference>
<sequence>MYQYYFFEGIWKGWISDEDFDYERYCCMHLLLRDYQWTTYDVADLLRWPMIPRTHDGWYLSIKHELQLDQSGYAEVIGVTLNNDTGDIEFMFTEAKKTEHKLFDAMDVMDVLTNGITYACFTLDPPNAQYHSHPFNEMRYLPKRLVKVPNYLLTLLHTDYLLKMISTGVEICSLTPFEMRSSSENLMQRLPAHIREELQSIAMKHKGPLIDSIHRFWIQLESNIEYEQ</sequence>
<organism evidence="1 2">
    <name type="scientific">Rotaria sordida</name>
    <dbReference type="NCBI Taxonomy" id="392033"/>
    <lineage>
        <taxon>Eukaryota</taxon>
        <taxon>Metazoa</taxon>
        <taxon>Spiralia</taxon>
        <taxon>Gnathifera</taxon>
        <taxon>Rotifera</taxon>
        <taxon>Eurotatoria</taxon>
        <taxon>Bdelloidea</taxon>
        <taxon>Philodinida</taxon>
        <taxon>Philodinidae</taxon>
        <taxon>Rotaria</taxon>
    </lineage>
</organism>
<accession>A0A814RQJ4</accession>
<reference evidence="1" key="1">
    <citation type="submission" date="2021-02" db="EMBL/GenBank/DDBJ databases">
        <authorList>
            <person name="Nowell W R."/>
        </authorList>
    </citation>
    <scope>NUCLEOTIDE SEQUENCE</scope>
</reference>
<protein>
    <submittedName>
        <fullName evidence="1">Uncharacterized protein</fullName>
    </submittedName>
</protein>
<name>A0A814RQJ4_9BILA</name>
<comment type="caution">
    <text evidence="1">The sequence shown here is derived from an EMBL/GenBank/DDBJ whole genome shotgun (WGS) entry which is preliminary data.</text>
</comment>
<evidence type="ECO:0000313" key="1">
    <source>
        <dbReference type="EMBL" id="CAF1137438.1"/>
    </source>
</evidence>
<evidence type="ECO:0000313" key="2">
    <source>
        <dbReference type="Proteomes" id="UP000663864"/>
    </source>
</evidence>
<proteinExistence type="predicted"/>
<gene>
    <name evidence="1" type="ORF">ZHD862_LOCUS19461</name>
</gene>
<dbReference type="Proteomes" id="UP000663864">
    <property type="component" value="Unassembled WGS sequence"/>
</dbReference>